<accession>A0ACB9SGM4</accession>
<name>A0ACB9SGM4_9MYRT</name>
<evidence type="ECO:0000313" key="1">
    <source>
        <dbReference type="EMBL" id="KAI4390035.1"/>
    </source>
</evidence>
<keyword evidence="2" id="KW-1185">Reference proteome</keyword>
<sequence length="712" mass="79185">MPDFPTVLVFVALQFTFGAPNTDAAIAKPGCLQNCGNVSIPYPFGVGEQCYRNKFFEITCNTSSSPGPEIPILQAYQLKVLKISFHMVRVAYNWKYPYCQPNSTGMGIFIRPSVSAKGAYNPFVFSPLNNRVVGTGCGIFTYVTNGESRHYTGGCVSLCKENTTRFGFTNVSLYNRCMGYGCCKTYLPPGLKSLSISVYAIDDAAIANNPDAPCARAFVAEKKLSAMEMSRDEVPMTMSWVLDKGPCKQRPGDNDTSFNGCGNNAYCMDFLPDNSHRCLCNKGYAGNPYLPNGCVDIDECKENRHVCAEIEGADCYNTEGSYYCRCPLGFHNNSDTGNRCVYEGEGNFRNHLEKAVLASIAAVLSVAATVGGGIWCALVLRAKRQVKLKRMFFKRNGGLLLEQIASQENAVVKTHIFTSEELEKATDNFNECRMLGKGGFGTVYKGMLSDGRIVAIKKSHLIHEKQVDQFINEVVILSETNHRNIVKLLGCCLETEVPLLVYEFIGNGTLAQHLHEKEDSASHLPWNVRVRVALEISEALAYLHSSASTPVFHRDVKSSNILLDGNYNGKISDFGLSRSLPTEKTHLTTALQGTFGYLDPEYFQSNQYTDKSDVYSFGVVLVELLTGKRAVSRSKIEVEDKSLVLNFISATKQDRIQDMIDPCIRDEAAEEELLEFAKLARKCLKLMGRKRPAMKEVSFCLEWFNKRPYHHV</sequence>
<dbReference type="Proteomes" id="UP001057402">
    <property type="component" value="Chromosome 1"/>
</dbReference>
<evidence type="ECO:0000313" key="2">
    <source>
        <dbReference type="Proteomes" id="UP001057402"/>
    </source>
</evidence>
<dbReference type="EMBL" id="CM042880">
    <property type="protein sequence ID" value="KAI4390035.1"/>
    <property type="molecule type" value="Genomic_DNA"/>
</dbReference>
<comment type="caution">
    <text evidence="1">The sequence shown here is derived from an EMBL/GenBank/DDBJ whole genome shotgun (WGS) entry which is preliminary data.</text>
</comment>
<protein>
    <submittedName>
        <fullName evidence="1">Uncharacterized protein</fullName>
    </submittedName>
</protein>
<reference evidence="2" key="1">
    <citation type="journal article" date="2023" name="Front. Plant Sci.">
        <title>Chromosomal-level genome assembly of Melastoma candidum provides insights into trichome evolution.</title>
        <authorList>
            <person name="Zhong Y."/>
            <person name="Wu W."/>
            <person name="Sun C."/>
            <person name="Zou P."/>
            <person name="Liu Y."/>
            <person name="Dai S."/>
            <person name="Zhou R."/>
        </authorList>
    </citation>
    <scope>NUCLEOTIDE SEQUENCE [LARGE SCALE GENOMIC DNA]</scope>
</reference>
<proteinExistence type="predicted"/>
<organism evidence="1 2">
    <name type="scientific">Melastoma candidum</name>
    <dbReference type="NCBI Taxonomy" id="119954"/>
    <lineage>
        <taxon>Eukaryota</taxon>
        <taxon>Viridiplantae</taxon>
        <taxon>Streptophyta</taxon>
        <taxon>Embryophyta</taxon>
        <taxon>Tracheophyta</taxon>
        <taxon>Spermatophyta</taxon>
        <taxon>Magnoliopsida</taxon>
        <taxon>eudicotyledons</taxon>
        <taxon>Gunneridae</taxon>
        <taxon>Pentapetalae</taxon>
        <taxon>rosids</taxon>
        <taxon>malvids</taxon>
        <taxon>Myrtales</taxon>
        <taxon>Melastomataceae</taxon>
        <taxon>Melastomatoideae</taxon>
        <taxon>Melastomateae</taxon>
        <taxon>Melastoma</taxon>
    </lineage>
</organism>
<gene>
    <name evidence="1" type="ORF">MLD38_002190</name>
</gene>